<dbReference type="KEGG" id="fla:SY85_23490"/>
<sequence length="172" mass="19107">MENVSVEIDFHTLNEKNRLKALKRYKLVNGLPQGYFYDLAQSVADTFHTPIALVSVVDKDHVAFPGNVGIPNIEQIPRNISLCSLALLKNHPTVYPDTLQVPELETNPLISGDFGVRFYAGAPIITDDGYALGVVCIVDKQPRQLSEKEVSTLKNFADKAMLQIKSRLKSLL</sequence>
<dbReference type="InterPro" id="IPR003018">
    <property type="entry name" value="GAF"/>
</dbReference>
<keyword evidence="3" id="KW-1185">Reference proteome</keyword>
<accession>A0A172U163</accession>
<protein>
    <recommendedName>
        <fullName evidence="1">GAF domain-containing protein</fullName>
    </recommendedName>
</protein>
<dbReference type="EMBL" id="CP011390">
    <property type="protein sequence ID" value="ANE52996.1"/>
    <property type="molecule type" value="Genomic_DNA"/>
</dbReference>
<dbReference type="OrthoDB" id="9811889at2"/>
<feature type="domain" description="GAF" evidence="1">
    <location>
        <begin position="36"/>
        <end position="164"/>
    </location>
</feature>
<dbReference type="RefSeq" id="WP_066408450.1">
    <property type="nucleotide sequence ID" value="NZ_CP011390.1"/>
</dbReference>
<organism evidence="2 3">
    <name type="scientific">Flavisolibacter tropicus</name>
    <dbReference type="NCBI Taxonomy" id="1492898"/>
    <lineage>
        <taxon>Bacteria</taxon>
        <taxon>Pseudomonadati</taxon>
        <taxon>Bacteroidota</taxon>
        <taxon>Chitinophagia</taxon>
        <taxon>Chitinophagales</taxon>
        <taxon>Chitinophagaceae</taxon>
        <taxon>Flavisolibacter</taxon>
    </lineage>
</organism>
<dbReference type="STRING" id="1492898.SY85_23490"/>
<dbReference type="Proteomes" id="UP000077177">
    <property type="component" value="Chromosome"/>
</dbReference>
<dbReference type="SUPFAM" id="SSF55781">
    <property type="entry name" value="GAF domain-like"/>
    <property type="match status" value="1"/>
</dbReference>
<name>A0A172U163_9BACT</name>
<evidence type="ECO:0000313" key="3">
    <source>
        <dbReference type="Proteomes" id="UP000077177"/>
    </source>
</evidence>
<reference evidence="2 3" key="2">
    <citation type="journal article" date="2016" name="Int. J. Syst. Evol. Microbiol.">
        <title>Flavisolibacter tropicus sp. nov., isolated from tropical soil.</title>
        <authorList>
            <person name="Lee J.J."/>
            <person name="Kang M.S."/>
            <person name="Kim G.S."/>
            <person name="Lee C.S."/>
            <person name="Lim S."/>
            <person name="Lee J."/>
            <person name="Roh S.H."/>
            <person name="Kang H."/>
            <person name="Ha J.M."/>
            <person name="Bae S."/>
            <person name="Jung H.Y."/>
            <person name="Kim M.K."/>
        </authorList>
    </citation>
    <scope>NUCLEOTIDE SEQUENCE [LARGE SCALE GENOMIC DNA]</scope>
    <source>
        <strain evidence="2 3">LCS9</strain>
    </source>
</reference>
<dbReference type="Pfam" id="PF01590">
    <property type="entry name" value="GAF"/>
    <property type="match status" value="1"/>
</dbReference>
<dbReference type="AlphaFoldDB" id="A0A172U163"/>
<dbReference type="PANTHER" id="PTHR43102">
    <property type="entry name" value="SLR1143 PROTEIN"/>
    <property type="match status" value="1"/>
</dbReference>
<proteinExistence type="predicted"/>
<evidence type="ECO:0000259" key="1">
    <source>
        <dbReference type="Pfam" id="PF01590"/>
    </source>
</evidence>
<reference evidence="3" key="1">
    <citation type="submission" date="2015-01" db="EMBL/GenBank/DDBJ databases">
        <title>Flavisolibacter sp./LCS9/ whole genome sequencing.</title>
        <authorList>
            <person name="Kim M.K."/>
            <person name="Srinivasan S."/>
            <person name="Lee J.-J."/>
        </authorList>
    </citation>
    <scope>NUCLEOTIDE SEQUENCE [LARGE SCALE GENOMIC DNA]</scope>
    <source>
        <strain evidence="3">LCS9</strain>
    </source>
</reference>
<dbReference type="PANTHER" id="PTHR43102:SF2">
    <property type="entry name" value="GAF DOMAIN-CONTAINING PROTEIN"/>
    <property type="match status" value="1"/>
</dbReference>
<dbReference type="Gene3D" id="3.30.450.40">
    <property type="match status" value="1"/>
</dbReference>
<dbReference type="InterPro" id="IPR029016">
    <property type="entry name" value="GAF-like_dom_sf"/>
</dbReference>
<gene>
    <name evidence="2" type="ORF">SY85_23490</name>
</gene>
<evidence type="ECO:0000313" key="2">
    <source>
        <dbReference type="EMBL" id="ANE52996.1"/>
    </source>
</evidence>